<feature type="compositionally biased region" description="Low complexity" evidence="1">
    <location>
        <begin position="1116"/>
        <end position="1137"/>
    </location>
</feature>
<feature type="compositionally biased region" description="Low complexity" evidence="1">
    <location>
        <begin position="1729"/>
        <end position="1740"/>
    </location>
</feature>
<evidence type="ECO:0000313" key="3">
    <source>
        <dbReference type="EMBL" id="PWN93524.1"/>
    </source>
</evidence>
<feature type="compositionally biased region" description="Low complexity" evidence="1">
    <location>
        <begin position="2114"/>
        <end position="2129"/>
    </location>
</feature>
<feature type="region of interest" description="Disordered" evidence="1">
    <location>
        <begin position="2205"/>
        <end position="2240"/>
    </location>
</feature>
<feature type="compositionally biased region" description="Polar residues" evidence="1">
    <location>
        <begin position="1140"/>
        <end position="1166"/>
    </location>
</feature>
<name>A0A316YXP6_9BASI</name>
<feature type="compositionally biased region" description="Low complexity" evidence="1">
    <location>
        <begin position="828"/>
        <end position="849"/>
    </location>
</feature>
<dbReference type="SUPFAM" id="SSF103657">
    <property type="entry name" value="BAR/IMD domain-like"/>
    <property type="match status" value="1"/>
</dbReference>
<feature type="region of interest" description="Disordered" evidence="1">
    <location>
        <begin position="423"/>
        <end position="978"/>
    </location>
</feature>
<dbReference type="GO" id="GO:0005085">
    <property type="term" value="F:guanyl-nucleotide exchange factor activity"/>
    <property type="evidence" value="ECO:0007669"/>
    <property type="project" value="InterPro"/>
</dbReference>
<feature type="domain" description="DH" evidence="2">
    <location>
        <begin position="1334"/>
        <end position="1714"/>
    </location>
</feature>
<feature type="compositionally biased region" description="Low complexity" evidence="1">
    <location>
        <begin position="2079"/>
        <end position="2104"/>
    </location>
</feature>
<feature type="compositionally biased region" description="Low complexity" evidence="1">
    <location>
        <begin position="446"/>
        <end position="481"/>
    </location>
</feature>
<dbReference type="Gene3D" id="1.20.900.10">
    <property type="entry name" value="Dbl homology (DH) domain"/>
    <property type="match status" value="2"/>
</dbReference>
<feature type="compositionally biased region" description="Low complexity" evidence="1">
    <location>
        <begin position="43"/>
        <end position="83"/>
    </location>
</feature>
<dbReference type="InterPro" id="IPR001331">
    <property type="entry name" value="GDS_CDC24_CS"/>
</dbReference>
<dbReference type="InterPro" id="IPR000219">
    <property type="entry name" value="DH_dom"/>
</dbReference>
<dbReference type="CDD" id="cd00160">
    <property type="entry name" value="RhoGEF"/>
    <property type="match status" value="1"/>
</dbReference>
<dbReference type="SMART" id="SM00325">
    <property type="entry name" value="RhoGEF"/>
    <property type="match status" value="1"/>
</dbReference>
<feature type="compositionally biased region" description="Low complexity" evidence="1">
    <location>
        <begin position="306"/>
        <end position="316"/>
    </location>
</feature>
<dbReference type="GeneID" id="37042459"/>
<protein>
    <recommendedName>
        <fullName evidence="2">DH domain-containing protein</fullName>
    </recommendedName>
</protein>
<keyword evidence="4" id="KW-1185">Reference proteome</keyword>
<dbReference type="InterPro" id="IPR051492">
    <property type="entry name" value="Dynamin-Rho_GEF"/>
</dbReference>
<feature type="compositionally biased region" description="Low complexity" evidence="1">
    <location>
        <begin position="1436"/>
        <end position="1473"/>
    </location>
</feature>
<feature type="compositionally biased region" description="Polar residues" evidence="1">
    <location>
        <begin position="245"/>
        <end position="279"/>
    </location>
</feature>
<reference evidence="3 4" key="1">
    <citation type="journal article" date="2018" name="Mol. Biol. Evol.">
        <title>Broad Genomic Sampling Reveals a Smut Pathogenic Ancestry of the Fungal Clade Ustilaginomycotina.</title>
        <authorList>
            <person name="Kijpornyongpan T."/>
            <person name="Mondo S.J."/>
            <person name="Barry K."/>
            <person name="Sandor L."/>
            <person name="Lee J."/>
            <person name="Lipzen A."/>
            <person name="Pangilinan J."/>
            <person name="LaButti K."/>
            <person name="Hainaut M."/>
            <person name="Henrissat B."/>
            <person name="Grigoriev I.V."/>
            <person name="Spatafora J.W."/>
            <person name="Aime M.C."/>
        </authorList>
    </citation>
    <scope>NUCLEOTIDE SEQUENCE [LARGE SCALE GENOMIC DNA]</scope>
    <source>
        <strain evidence="3 4">MCA 4198</strain>
    </source>
</reference>
<dbReference type="PANTHER" id="PTHR22834:SF20">
    <property type="entry name" value="SH3 DOMAIN-CONTAINING PROTEIN"/>
    <property type="match status" value="1"/>
</dbReference>
<dbReference type="Proteomes" id="UP000245768">
    <property type="component" value="Unassembled WGS sequence"/>
</dbReference>
<feature type="compositionally biased region" description="Low complexity" evidence="1">
    <location>
        <begin position="1406"/>
        <end position="1418"/>
    </location>
</feature>
<feature type="compositionally biased region" description="Basic and acidic residues" evidence="1">
    <location>
        <begin position="945"/>
        <end position="956"/>
    </location>
</feature>
<dbReference type="EMBL" id="KZ819634">
    <property type="protein sequence ID" value="PWN93524.1"/>
    <property type="molecule type" value="Genomic_DNA"/>
</dbReference>
<feature type="compositionally biased region" description="Low complexity" evidence="1">
    <location>
        <begin position="194"/>
        <end position="203"/>
    </location>
</feature>
<feature type="compositionally biased region" description="Low complexity" evidence="1">
    <location>
        <begin position="1380"/>
        <end position="1391"/>
    </location>
</feature>
<dbReference type="Gene3D" id="1.20.1270.60">
    <property type="entry name" value="Arfaptin homology (AH) domain/BAR domain"/>
    <property type="match status" value="1"/>
</dbReference>
<evidence type="ECO:0000313" key="4">
    <source>
        <dbReference type="Proteomes" id="UP000245768"/>
    </source>
</evidence>
<feature type="compositionally biased region" description="Low complexity" evidence="1">
    <location>
        <begin position="1481"/>
        <end position="1523"/>
    </location>
</feature>
<feature type="compositionally biased region" description="Polar residues" evidence="1">
    <location>
        <begin position="929"/>
        <end position="943"/>
    </location>
</feature>
<feature type="compositionally biased region" description="Basic residues" evidence="1">
    <location>
        <begin position="1759"/>
        <end position="1770"/>
    </location>
</feature>
<dbReference type="GO" id="GO:0032955">
    <property type="term" value="P:regulation of division septum assembly"/>
    <property type="evidence" value="ECO:0007669"/>
    <property type="project" value="TreeGrafter"/>
</dbReference>
<evidence type="ECO:0000256" key="1">
    <source>
        <dbReference type="SAM" id="MobiDB-lite"/>
    </source>
</evidence>
<feature type="compositionally biased region" description="Basic and acidic residues" evidence="1">
    <location>
        <begin position="862"/>
        <end position="880"/>
    </location>
</feature>
<feature type="compositionally biased region" description="Basic and acidic residues" evidence="1">
    <location>
        <begin position="1186"/>
        <end position="1198"/>
    </location>
</feature>
<dbReference type="GO" id="GO:0031991">
    <property type="term" value="P:regulation of actomyosin contractile ring contraction"/>
    <property type="evidence" value="ECO:0007669"/>
    <property type="project" value="TreeGrafter"/>
</dbReference>
<dbReference type="Pfam" id="PF00621">
    <property type="entry name" value="RhoGEF"/>
    <property type="match status" value="1"/>
</dbReference>
<dbReference type="PANTHER" id="PTHR22834">
    <property type="entry name" value="NUCLEAR FUSION PROTEIN FUS2"/>
    <property type="match status" value="1"/>
</dbReference>
<evidence type="ECO:0000259" key="2">
    <source>
        <dbReference type="PROSITE" id="PS50010"/>
    </source>
</evidence>
<dbReference type="InParanoid" id="A0A316YXP6"/>
<dbReference type="InterPro" id="IPR027267">
    <property type="entry name" value="AH/BAR_dom_sf"/>
</dbReference>
<feature type="compositionally biased region" description="Polar residues" evidence="1">
    <location>
        <begin position="1084"/>
        <end position="1111"/>
    </location>
</feature>
<proteinExistence type="predicted"/>
<dbReference type="OrthoDB" id="10256089at2759"/>
<sequence length="2330" mass="242752">MSEQKGNAAASSSRLVADDSSSSSSSSRTTGEGARLDIRRPSHSSFTSSSNSSRRPSASTSVSTTRRPSNVSSRSAVTASSSPPQSPPTTPTLRSGSRNRILASASSATALDGTEPLSRALSTSPLPRALSASPPPLPAGISSGSSIRSFHPTEWTMHRRQSSPSSSSRNLATMGSPEEGEEDSSFASMRARRGSVASASASVAERKKKLASAAGASGREFDGVITSGSGGGGGSFLASLRRKNSSTGASPNASAQSLARSNSNSRRVPQSTSGASLASESLEVPMPAGKTESPIVGVGGVGGGESTSVTSSGDSVKAAKSSLKSRLFGLRSSNGNKADSKMKKLNGSKASSRRGAAYDGSDRGDTASIASEHSGSVSQSQPEATPFFTPPLGISGGGNGSGSEEAIVSSSFADSIDARLSRVDSGSRLSAGLATSPGGAEATARSGISALGPSSSSLAHEPTSSSSTRSSRGAALAGLGLESASIPTSRSQPLQLSVPARDEQAGGSPTEAAGLERPRSRSPGGTMLRMDSWPPREKRSSSFVSIKASAGTGGGYRFENAANSKATKAAIESKGPLGNGPDAPVSTSLETASVDPQPNFLKMDPARRTQRPLPASSDPARPGTSPKLGSPAALDTDKFERSARPLMQRSDSSNSSLDKGRKRHSKTSSLSASRPTTSEGTRVRTTNGSSFALAAVTTGSSSVERPALVKRPSSHHGRSDRESVSSLASFASSAQSVSVVPRSSSLRNARLAASSASSGAIGDHERLPSPPAPPRMSSTKSIGKSADGAEGPSVDGFHAGDTPPADDGGYKSKRTSLLDLEARPPPGSRTSAASAAGAAGAGALAAIRARFGDGSSAKRPKPSAEHDEHRDKVSQLRSDEGPANFDAASPESMKTARAELSPASTSAPHSTSPPDFVTDMGGSLYPISSHESNVSVGPESTQHLHAGEPRRPEKSPLRTRQAAPSSAKPIPVGSPSAETLRAIEERQRMRLALGASPPRRSIEEVAPMGAIMASSLSGSSSYDVENAVTPTSPSTLQTGMPIWNDDIKLKPVPLTAKRRSKSSRPGSASGLKLEDSPRLRQGSPRLSGSPMMQGSPSASSQGMVRLRTNSLKMRAKAALPADDMAAAASASQLSLDSNGDARSSASQETSVLSHGTAPASSASGSMAQRYMSLRKVTPPAFGFNRPSDKDAGAGDQKKTSKWKPFSGDAREDSPSSSSLSFTSKLGRKTTKSRKSDPALARPQIRRIFDGQDIDSSDGQTPAVEEEQAGAFGEAFRRNGSTPSLGDKTRSVHSLDAAGKLGSPVANLGPTSVASPASVGTPVEELTDEMKRIIKRRNVIRELVETEKSYASDLAVVRDVYLARAKAKAGMSATSILHTPLSGGLSSSSSTPIPSPGGLGLGPPPSAGAASTTSSRSGLINQRLPSPGVGGPAGTYSPSFASSSDPSNRSSMFTVSSQTSQTSDSSFPFSTANAPPLPATPPAMAGMTTSTSSGQLSTSASAGTVHAQSTSSLSASSPAPASAPTRPPMHVSTAGHVLMAGALGSPDAPLTPSDIRIIFAQLEQCAVFADEMAAILEGVMGSLALSPSRTAAGQSVEDAEDDRIGRAFLSLMPRIENVYTAYCSRHEASMARLQELSANSGRASAFFKDCTEVARKHTNAWDLASLLIKPVQRVLKYPLLIQQIRAATPPSHPDYECLASALEEIGRVADNINEVKKRKDIAGHIIASSRTVSSSRQRTATGGDGGGANESVVTPPSTIKKGKKLKDKSGRHSMLTTPTSDHAFDSYASIVDRFLALRRRVEQFAQQALAWSLHLRDHYDAEIRLLTQMRNVMQLTLPPSSPSVAPGTHDESRASSVEEEMAVVASLERIQAYQVLIRTVVKTSWRPMHSEIEHNIVPMTDRLLQMFDNPMSVMAKRDEREADYFKYRTMKSDRALDKKAIESVNGFIALHAQLLDELPQFIFGVLTLLDVGVQAFARIQAAHYLDVRRAVLDYWRVNSPNPNEVTPTTAGGEATIRHVHPVRAYWSAHRRTSELLETLRITSFEGSGVFASSAALADMAEAAGKGDRAAGDDSGFDTGLLAPPSSSLGHSPSLNSSPVPSRRPSGVAGLMRTISGSFSKEYSPSSSSPKVPLPPMPSTSESGHNDTSVVPERPPLLPSLVFRTDGDDGFFIQNSPIPFLDDNPEAPKKEVYLGSSPAMALLPELSSTEAQPPPVPPKSEGALGSEQADMKPPMSPRTQQRHKMPVLYTLQASEASPSDGPREDRMGWPWLSFEIGDKLRVLSSNSDADEAAGDNDLAKTILFGRIDRTGKLGWADKLYFGAAASPSPVAS</sequence>
<organism evidence="3 4">
    <name type="scientific">Acaromyces ingoldii</name>
    <dbReference type="NCBI Taxonomy" id="215250"/>
    <lineage>
        <taxon>Eukaryota</taxon>
        <taxon>Fungi</taxon>
        <taxon>Dikarya</taxon>
        <taxon>Basidiomycota</taxon>
        <taxon>Ustilaginomycotina</taxon>
        <taxon>Exobasidiomycetes</taxon>
        <taxon>Exobasidiales</taxon>
        <taxon>Cryptobasidiaceae</taxon>
        <taxon>Acaromyces</taxon>
    </lineage>
</organism>
<dbReference type="SUPFAM" id="SSF48065">
    <property type="entry name" value="DBL homology domain (DH-domain)"/>
    <property type="match status" value="1"/>
</dbReference>
<feature type="region of interest" description="Disordered" evidence="1">
    <location>
        <begin position="1729"/>
        <end position="1771"/>
    </location>
</feature>
<dbReference type="PROSITE" id="PS00741">
    <property type="entry name" value="DH_1"/>
    <property type="match status" value="1"/>
</dbReference>
<feature type="region of interest" description="Disordered" evidence="1">
    <location>
        <begin position="2064"/>
        <end position="2152"/>
    </location>
</feature>
<dbReference type="PROSITE" id="PS50010">
    <property type="entry name" value="DH_2"/>
    <property type="match status" value="1"/>
</dbReference>
<gene>
    <name evidence="3" type="ORF">FA10DRAFT_264162</name>
</gene>
<feature type="compositionally biased region" description="Polar residues" evidence="1">
    <location>
        <begin position="585"/>
        <end position="596"/>
    </location>
</feature>
<feature type="compositionally biased region" description="Low complexity" evidence="1">
    <location>
        <begin position="901"/>
        <end position="914"/>
    </location>
</feature>
<feature type="compositionally biased region" description="Polar residues" evidence="1">
    <location>
        <begin position="93"/>
        <end position="109"/>
    </location>
</feature>
<dbReference type="GO" id="GO:0035556">
    <property type="term" value="P:intracellular signal transduction"/>
    <property type="evidence" value="ECO:0007669"/>
    <property type="project" value="InterPro"/>
</dbReference>
<feature type="compositionally biased region" description="Low complexity" evidence="1">
    <location>
        <begin position="724"/>
        <end position="758"/>
    </location>
</feature>
<feature type="compositionally biased region" description="Polar residues" evidence="1">
    <location>
        <begin position="485"/>
        <end position="495"/>
    </location>
</feature>
<dbReference type="GO" id="GO:0005737">
    <property type="term" value="C:cytoplasm"/>
    <property type="evidence" value="ECO:0007669"/>
    <property type="project" value="TreeGrafter"/>
</dbReference>
<dbReference type="InterPro" id="IPR035899">
    <property type="entry name" value="DBL_dom_sf"/>
</dbReference>
<dbReference type="RefSeq" id="XP_025380722.1">
    <property type="nucleotide sequence ID" value="XM_025520543.1"/>
</dbReference>
<feature type="region of interest" description="Disordered" evidence="1">
    <location>
        <begin position="1178"/>
        <end position="1264"/>
    </location>
</feature>
<feature type="region of interest" description="Disordered" evidence="1">
    <location>
        <begin position="1380"/>
        <end position="1529"/>
    </location>
</feature>
<feature type="compositionally biased region" description="Low complexity" evidence="1">
    <location>
        <begin position="120"/>
        <end position="132"/>
    </location>
</feature>
<feature type="compositionally biased region" description="Low complexity" evidence="1">
    <location>
        <begin position="1214"/>
        <end position="1223"/>
    </location>
</feature>
<feature type="compositionally biased region" description="Polar residues" evidence="1">
    <location>
        <begin position="1028"/>
        <end position="1038"/>
    </location>
</feature>
<feature type="compositionally biased region" description="Polar residues" evidence="1">
    <location>
        <begin position="667"/>
        <end position="690"/>
    </location>
</feature>
<dbReference type="STRING" id="215250.A0A316YXP6"/>
<feature type="compositionally biased region" description="Low complexity" evidence="1">
    <location>
        <begin position="8"/>
        <end position="28"/>
    </location>
</feature>
<accession>A0A316YXP6</accession>
<feature type="region of interest" description="Disordered" evidence="1">
    <location>
        <begin position="1"/>
        <end position="406"/>
    </location>
</feature>
<feature type="compositionally biased region" description="Polar residues" evidence="1">
    <location>
        <begin position="368"/>
        <end position="383"/>
    </location>
</feature>
<feature type="region of interest" description="Disordered" evidence="1">
    <location>
        <begin position="1016"/>
        <end position="1166"/>
    </location>
</feature>